<organism evidence="4">
    <name type="scientific">Flammeovirga yaeyamensis</name>
    <dbReference type="NCBI Taxonomy" id="367791"/>
    <lineage>
        <taxon>Bacteria</taxon>
        <taxon>Pseudomonadati</taxon>
        <taxon>Bacteroidota</taxon>
        <taxon>Cytophagia</taxon>
        <taxon>Cytophagales</taxon>
        <taxon>Flammeovirgaceae</taxon>
        <taxon>Flammeovirga</taxon>
    </lineage>
</organism>
<reference evidence="4" key="1">
    <citation type="submission" date="2007-12" db="EMBL/GenBank/DDBJ databases">
        <title>Cloning and sequence analysis of functional genes of Flammeovirga yaeyamensis strain MY04 (CGMCC 2777).</title>
        <authorList>
            <person name="Han W.J."/>
            <person name="Gu J.Y."/>
            <person name="Liu S.Y."/>
            <person name="Gao C.J."/>
            <person name="Li J.G."/>
            <person name="Zhu B.L."/>
            <person name="Shi Y.L."/>
            <person name="Li Y.Z."/>
        </authorList>
    </citation>
    <scope>NUCLEOTIDE SEQUENCE</scope>
    <source>
        <strain evidence="4">MY04</strain>
    </source>
</reference>
<dbReference type="InterPro" id="IPR017850">
    <property type="entry name" value="Alkaline_phosphatase_core_sf"/>
</dbReference>
<dbReference type="PANTHER" id="PTHR45953:SF1">
    <property type="entry name" value="IDURONATE 2-SULFATASE"/>
    <property type="match status" value="1"/>
</dbReference>
<feature type="domain" description="Sulfatase N-terminal" evidence="3">
    <location>
        <begin position="34"/>
        <end position="150"/>
    </location>
</feature>
<dbReference type="SUPFAM" id="SSF53649">
    <property type="entry name" value="Alkaline phosphatase-like"/>
    <property type="match status" value="1"/>
</dbReference>
<dbReference type="Gene3D" id="3.40.720.10">
    <property type="entry name" value="Alkaline Phosphatase, subunit A"/>
    <property type="match status" value="1"/>
</dbReference>
<dbReference type="GO" id="GO:0008484">
    <property type="term" value="F:sulfuric ester hydrolase activity"/>
    <property type="evidence" value="ECO:0007669"/>
    <property type="project" value="TreeGrafter"/>
</dbReference>
<evidence type="ECO:0000313" key="4">
    <source>
        <dbReference type="EMBL" id="ACY02043.1"/>
    </source>
</evidence>
<evidence type="ECO:0000256" key="1">
    <source>
        <dbReference type="ARBA" id="ARBA00022723"/>
    </source>
</evidence>
<reference evidence="4" key="3">
    <citation type="submission" date="2009-10" db="EMBL/GenBank/DDBJ databases">
        <authorList>
            <person name="Li Y.Z."/>
        </authorList>
    </citation>
    <scope>NUCLEOTIDE SEQUENCE</scope>
    <source>
        <strain evidence="4">MY04</strain>
    </source>
</reference>
<dbReference type="PANTHER" id="PTHR45953">
    <property type="entry name" value="IDURONATE 2-SULFATASE"/>
    <property type="match status" value="1"/>
</dbReference>
<name>D0PR00_9BACT</name>
<evidence type="ECO:0000259" key="3">
    <source>
        <dbReference type="Pfam" id="PF00884"/>
    </source>
</evidence>
<reference evidence="4" key="2">
    <citation type="submission" date="2007-12" db="EMBL/GenBank/DDBJ databases">
        <authorList>
            <person name="Han W.J."/>
            <person name="Gu J.Y."/>
            <person name="Gao C.J."/>
            <person name="Liu S.Y."/>
            <person name="Li J.G."/>
        </authorList>
    </citation>
    <scope>NUCLEOTIDE SEQUENCE</scope>
    <source>
        <strain evidence="4">MY04</strain>
    </source>
</reference>
<evidence type="ECO:0000256" key="2">
    <source>
        <dbReference type="ARBA" id="ARBA00022801"/>
    </source>
</evidence>
<accession>D0PR00</accession>
<protein>
    <submittedName>
        <fullName evidence="4">Iduronate-2-sulfatase</fullName>
    </submittedName>
</protein>
<keyword evidence="2" id="KW-0378">Hydrolase</keyword>
<proteinExistence type="predicted"/>
<dbReference type="GO" id="GO:0005737">
    <property type="term" value="C:cytoplasm"/>
    <property type="evidence" value="ECO:0007669"/>
    <property type="project" value="TreeGrafter"/>
</dbReference>
<dbReference type="InterPro" id="IPR000917">
    <property type="entry name" value="Sulfatase_N"/>
</dbReference>
<sequence>MKTNGIEMKHQIVLLLLLTVLSPFYNGVNAQNKPNILWVLTDDQRFDSIRAFNKMTTGKEMSELGYVESPNVDRLAEMGTTFINTYCQSPACAPSRTAMHLGRYPFRSGIFEFEYYNNKAAHFQPTLPEQMEQLGYQTLHIGKLGVRIRTLKNGKAVKHQIYQTDIDFKKLAEEGFTDWGKMWAKEVEGEKLDTPIKNLEFFVTEDGKFEYVSKELEESRPQYKGSGAAAMKKYDLLRQYNEKKGPQTPFSPGILAGVSSRKSGNTRDGFYAQIFEAYLNNLEGDYTIGSQSFDKIDESKPLFCHIGFDFPHTPVLPPKEYIERFEKYDYQIPQFDESEFEKMPKQLKQQVKQAYTDHFTDAEKLKMIQYYYAFCAYGDQLIGQSVDAFIDYSEKRNQEWMIVYVCGDHGWKLNDHGSVSKFSPWEVDVHNPIIVVSSDKKKFPNGKVVKNFTEFVDVAPTILASGGADLEDASFNYLDGLDLAKVAAEEAPKRDYVIGESHAVTGPRAFIRTKEYMFSLKVRPNKKRGENMEWARNASDKELDMCLYSVKDDPKEVNNLAYDKKYQSITKVMKKKLIDIVLGDNRVEVQWGKKADGTKVFRSNFAEGAHDYRLKLKGNL</sequence>
<keyword evidence="1" id="KW-0479">Metal-binding</keyword>
<dbReference type="AlphaFoldDB" id="D0PR00"/>
<dbReference type="GO" id="GO:0046872">
    <property type="term" value="F:metal ion binding"/>
    <property type="evidence" value="ECO:0007669"/>
    <property type="project" value="UniProtKB-KW"/>
</dbReference>
<dbReference type="CDD" id="cd16153">
    <property type="entry name" value="sulfatase_like"/>
    <property type="match status" value="1"/>
</dbReference>
<feature type="domain" description="Sulfatase N-terminal" evidence="3">
    <location>
        <begin position="296"/>
        <end position="464"/>
    </location>
</feature>
<dbReference type="EMBL" id="EU366894">
    <property type="protein sequence ID" value="ACY02043.1"/>
    <property type="molecule type" value="Genomic_DNA"/>
</dbReference>
<dbReference type="Pfam" id="PF00884">
    <property type="entry name" value="Sulfatase"/>
    <property type="match status" value="2"/>
</dbReference>